<dbReference type="Proteomes" id="UP001250932">
    <property type="component" value="Unassembled WGS sequence"/>
</dbReference>
<protein>
    <recommendedName>
        <fullName evidence="2">Anti-sigma factor antagonist</fullName>
    </recommendedName>
</protein>
<dbReference type="SUPFAM" id="SSF52091">
    <property type="entry name" value="SpoIIaa-like"/>
    <property type="match status" value="1"/>
</dbReference>
<dbReference type="PANTHER" id="PTHR33495">
    <property type="entry name" value="ANTI-SIGMA FACTOR ANTAGONIST TM_1081-RELATED-RELATED"/>
    <property type="match status" value="1"/>
</dbReference>
<dbReference type="InterPro" id="IPR036513">
    <property type="entry name" value="STAS_dom_sf"/>
</dbReference>
<dbReference type="Gene3D" id="3.30.750.24">
    <property type="entry name" value="STAS domain"/>
    <property type="match status" value="1"/>
</dbReference>
<dbReference type="RefSeq" id="WP_313832355.1">
    <property type="nucleotide sequence ID" value="NZ_JAQOUE010000001.1"/>
</dbReference>
<dbReference type="InterPro" id="IPR002645">
    <property type="entry name" value="STAS_dom"/>
</dbReference>
<proteinExistence type="inferred from homology"/>
<reference evidence="4 5" key="1">
    <citation type="journal article" date="2023" name="ISME J.">
        <title>Cultivation and genomic characterization of novel and ubiquitous marine nitrite-oxidizing bacteria from the Nitrospirales.</title>
        <authorList>
            <person name="Mueller A.J."/>
            <person name="Daebeler A."/>
            <person name="Herbold C.W."/>
            <person name="Kirkegaard R.H."/>
            <person name="Daims H."/>
        </authorList>
    </citation>
    <scope>NUCLEOTIDE SEQUENCE [LARGE SCALE GENOMIC DNA]</scope>
    <source>
        <strain evidence="4 5">EB</strain>
    </source>
</reference>
<evidence type="ECO:0000256" key="2">
    <source>
        <dbReference type="RuleBase" id="RU003749"/>
    </source>
</evidence>
<evidence type="ECO:0000313" key="4">
    <source>
        <dbReference type="EMBL" id="MDT7042002.1"/>
    </source>
</evidence>
<evidence type="ECO:0000256" key="1">
    <source>
        <dbReference type="ARBA" id="ARBA00009013"/>
    </source>
</evidence>
<gene>
    <name evidence="4" type="ORF">PPG34_06525</name>
</gene>
<keyword evidence="5" id="KW-1185">Reference proteome</keyword>
<comment type="caution">
    <text evidence="4">The sequence shown here is derived from an EMBL/GenBank/DDBJ whole genome shotgun (WGS) entry which is preliminary data.</text>
</comment>
<evidence type="ECO:0000313" key="5">
    <source>
        <dbReference type="Proteomes" id="UP001250932"/>
    </source>
</evidence>
<dbReference type="Pfam" id="PF01740">
    <property type="entry name" value="STAS"/>
    <property type="match status" value="1"/>
</dbReference>
<evidence type="ECO:0000259" key="3">
    <source>
        <dbReference type="PROSITE" id="PS50801"/>
    </source>
</evidence>
<dbReference type="PANTHER" id="PTHR33495:SF2">
    <property type="entry name" value="ANTI-SIGMA FACTOR ANTAGONIST TM_1081-RELATED"/>
    <property type="match status" value="1"/>
</dbReference>
<comment type="similarity">
    <text evidence="1 2">Belongs to the anti-sigma-factor antagonist family.</text>
</comment>
<dbReference type="CDD" id="cd07043">
    <property type="entry name" value="STAS_anti-anti-sigma_factors"/>
    <property type="match status" value="1"/>
</dbReference>
<dbReference type="InterPro" id="IPR003658">
    <property type="entry name" value="Anti-sigma_ant"/>
</dbReference>
<dbReference type="PROSITE" id="PS50801">
    <property type="entry name" value="STAS"/>
    <property type="match status" value="1"/>
</dbReference>
<feature type="domain" description="STAS" evidence="3">
    <location>
        <begin position="1"/>
        <end position="110"/>
    </location>
</feature>
<name>A0ABU3K6G5_9BACT</name>
<organism evidence="4 5">
    <name type="scientific">Candidatus Nitronereus thalassa</name>
    <dbReference type="NCBI Taxonomy" id="3020898"/>
    <lineage>
        <taxon>Bacteria</taxon>
        <taxon>Pseudomonadati</taxon>
        <taxon>Nitrospirota</taxon>
        <taxon>Nitrospiria</taxon>
        <taxon>Nitrospirales</taxon>
        <taxon>Nitrospiraceae</taxon>
        <taxon>Candidatus Nitronereus</taxon>
    </lineage>
</organism>
<dbReference type="EMBL" id="JAQOUE010000001">
    <property type="protein sequence ID" value="MDT7042002.1"/>
    <property type="molecule type" value="Genomic_DNA"/>
</dbReference>
<dbReference type="NCBIfam" id="TIGR00377">
    <property type="entry name" value="ant_ant_sig"/>
    <property type="match status" value="1"/>
</dbReference>
<accession>A0ABU3K6G5</accession>
<sequence length="113" mass="12346">MHITEHIHDGVWILKVSGRLNFYSRKTFQAVMRNAERGSTDHVIIDLSQVDFVDSVGIGLLALSQARLALQGMVMSLVGPRPAVKKILDVANIPKLIPVYKTEAEAIGLPVSA</sequence>